<evidence type="ECO:0000313" key="1">
    <source>
        <dbReference type="EMBL" id="EMD41541.1"/>
    </source>
</evidence>
<dbReference type="HOGENOM" id="CLU_1651940_0_0_1"/>
<organism evidence="1 2">
    <name type="scientific">Ceriporiopsis subvermispora (strain B)</name>
    <name type="common">White-rot fungus</name>
    <name type="synonym">Gelatoporia subvermispora</name>
    <dbReference type="NCBI Taxonomy" id="914234"/>
    <lineage>
        <taxon>Eukaryota</taxon>
        <taxon>Fungi</taxon>
        <taxon>Dikarya</taxon>
        <taxon>Basidiomycota</taxon>
        <taxon>Agaricomycotina</taxon>
        <taxon>Agaricomycetes</taxon>
        <taxon>Polyporales</taxon>
        <taxon>Gelatoporiaceae</taxon>
        <taxon>Gelatoporia</taxon>
    </lineage>
</organism>
<gene>
    <name evidence="1" type="ORF">CERSUDRAFT_110097</name>
</gene>
<dbReference type="AlphaFoldDB" id="M2RRM8"/>
<sequence length="160" mass="17717">MHAHRRPDEVCTSAPARTHTHTRLVILISIESLVKIASGLFHLLTRAVESNGTIYGARWAWKDGGAAQVEEVTEHGWGAFTAGNRLAQSAHHDAEIRRSRVAAYALEHSSVVGKWNEFATAEMLRLRSRALCPGMRQNGADREESVYNGKFGRHCAVWGC</sequence>
<accession>M2RRM8</accession>
<dbReference type="Proteomes" id="UP000016930">
    <property type="component" value="Unassembled WGS sequence"/>
</dbReference>
<reference evidence="1 2" key="1">
    <citation type="journal article" date="2012" name="Proc. Natl. Acad. Sci. U.S.A.">
        <title>Comparative genomics of Ceriporiopsis subvermispora and Phanerochaete chrysosporium provide insight into selective ligninolysis.</title>
        <authorList>
            <person name="Fernandez-Fueyo E."/>
            <person name="Ruiz-Duenas F.J."/>
            <person name="Ferreira P."/>
            <person name="Floudas D."/>
            <person name="Hibbett D.S."/>
            <person name="Canessa P."/>
            <person name="Larrondo L.F."/>
            <person name="James T.Y."/>
            <person name="Seelenfreund D."/>
            <person name="Lobos S."/>
            <person name="Polanco R."/>
            <person name="Tello M."/>
            <person name="Honda Y."/>
            <person name="Watanabe T."/>
            <person name="Watanabe T."/>
            <person name="Ryu J.S."/>
            <person name="Kubicek C.P."/>
            <person name="Schmoll M."/>
            <person name="Gaskell J."/>
            <person name="Hammel K.E."/>
            <person name="St John F.J."/>
            <person name="Vanden Wymelenberg A."/>
            <person name="Sabat G."/>
            <person name="Splinter BonDurant S."/>
            <person name="Syed K."/>
            <person name="Yadav J.S."/>
            <person name="Doddapaneni H."/>
            <person name="Subramanian V."/>
            <person name="Lavin J.L."/>
            <person name="Oguiza J.A."/>
            <person name="Perez G."/>
            <person name="Pisabarro A.G."/>
            <person name="Ramirez L."/>
            <person name="Santoyo F."/>
            <person name="Master E."/>
            <person name="Coutinho P.M."/>
            <person name="Henrissat B."/>
            <person name="Lombard V."/>
            <person name="Magnuson J.K."/>
            <person name="Kuees U."/>
            <person name="Hori C."/>
            <person name="Igarashi K."/>
            <person name="Samejima M."/>
            <person name="Held B.W."/>
            <person name="Barry K.W."/>
            <person name="LaButti K.M."/>
            <person name="Lapidus A."/>
            <person name="Lindquist E.A."/>
            <person name="Lucas S.M."/>
            <person name="Riley R."/>
            <person name="Salamov A.A."/>
            <person name="Hoffmeister D."/>
            <person name="Schwenk D."/>
            <person name="Hadar Y."/>
            <person name="Yarden O."/>
            <person name="de Vries R.P."/>
            <person name="Wiebenga A."/>
            <person name="Stenlid J."/>
            <person name="Eastwood D."/>
            <person name="Grigoriev I.V."/>
            <person name="Berka R.M."/>
            <person name="Blanchette R.A."/>
            <person name="Kersten P."/>
            <person name="Martinez A.T."/>
            <person name="Vicuna R."/>
            <person name="Cullen D."/>
        </authorList>
    </citation>
    <scope>NUCLEOTIDE SEQUENCE [LARGE SCALE GENOMIC DNA]</scope>
    <source>
        <strain evidence="1 2">B</strain>
    </source>
</reference>
<proteinExistence type="predicted"/>
<evidence type="ECO:0000313" key="2">
    <source>
        <dbReference type="Proteomes" id="UP000016930"/>
    </source>
</evidence>
<protein>
    <submittedName>
        <fullName evidence="1">Uncharacterized protein</fullName>
    </submittedName>
</protein>
<keyword evidence="2" id="KW-1185">Reference proteome</keyword>
<name>M2RRM8_CERS8</name>
<dbReference type="EMBL" id="KB445791">
    <property type="protein sequence ID" value="EMD41541.1"/>
    <property type="molecule type" value="Genomic_DNA"/>
</dbReference>